<organism evidence="1 2">
    <name type="scientific">Streptomonospora litoralis</name>
    <dbReference type="NCBI Taxonomy" id="2498135"/>
    <lineage>
        <taxon>Bacteria</taxon>
        <taxon>Bacillati</taxon>
        <taxon>Actinomycetota</taxon>
        <taxon>Actinomycetes</taxon>
        <taxon>Streptosporangiales</taxon>
        <taxon>Nocardiopsidaceae</taxon>
        <taxon>Streptomonospora</taxon>
    </lineage>
</organism>
<dbReference type="RefSeq" id="WP_131097814.1">
    <property type="nucleotide sequence ID" value="NZ_CP036455.1"/>
</dbReference>
<evidence type="ECO:0000313" key="2">
    <source>
        <dbReference type="Proteomes" id="UP000292235"/>
    </source>
</evidence>
<name>A0A4P6Q415_9ACTN</name>
<reference evidence="1 2" key="1">
    <citation type="submission" date="2019-02" db="EMBL/GenBank/DDBJ databases">
        <authorList>
            <person name="Khodamoradi S."/>
            <person name="Hahnke R.L."/>
            <person name="Kaempfer P."/>
            <person name="Schumann P."/>
            <person name="Rohde M."/>
            <person name="Steinert M."/>
            <person name="Luzhetskyy A."/>
            <person name="Wink J."/>
            <person name="Ruckert C."/>
        </authorList>
    </citation>
    <scope>NUCLEOTIDE SEQUENCE [LARGE SCALE GENOMIC DNA]</scope>
    <source>
        <strain evidence="1 2">M2</strain>
    </source>
</reference>
<gene>
    <name evidence="1" type="ORF">EKD16_08265</name>
</gene>
<dbReference type="KEGG" id="strr:EKD16_08265"/>
<keyword evidence="2" id="KW-1185">Reference proteome</keyword>
<dbReference type="Proteomes" id="UP000292235">
    <property type="component" value="Chromosome"/>
</dbReference>
<dbReference type="AlphaFoldDB" id="A0A4P6Q415"/>
<sequence length="179" mass="19896">MRRVSDDPDAAGHRVVIVGGPLDGRCCRVDVTPAEGWHIEPPPDDDPASWWGPGAVRVRPTGPRVHHYVLRRAELWPVPALYEHAGVQDSVTITDPDTAINLDAPPAAAAPWTDLGTLRRLNVTEPRHLLWCRACTPWRLQEFPTSADLAAWREAHRATTGHDDFRRVYVPDPPVTGLH</sequence>
<accession>A0A4P6Q415</accession>
<dbReference type="EMBL" id="CP036455">
    <property type="protein sequence ID" value="QBI53447.1"/>
    <property type="molecule type" value="Genomic_DNA"/>
</dbReference>
<protein>
    <submittedName>
        <fullName evidence="1">Uncharacterized protein</fullName>
    </submittedName>
</protein>
<proteinExistence type="predicted"/>
<evidence type="ECO:0000313" key="1">
    <source>
        <dbReference type="EMBL" id="QBI53447.1"/>
    </source>
</evidence>